<evidence type="ECO:0000313" key="2">
    <source>
        <dbReference type="Proteomes" id="UP000323909"/>
    </source>
</evidence>
<name>A0A5M8FX22_PSEVE</name>
<sequence>MLGDLGTLQTPSRRSEFIIDSVTLDRVKVAVGDTTLVIPKGTFEAVLDYLHLNHHHAGNLCAIKSDNSLADDVQVRRVLASTKPQPPES</sequence>
<evidence type="ECO:0000313" key="1">
    <source>
        <dbReference type="EMBL" id="KAA6188378.1"/>
    </source>
</evidence>
<comment type="caution">
    <text evidence="1">The sequence shown here is derived from an EMBL/GenBank/DDBJ whole genome shotgun (WGS) entry which is preliminary data.</text>
</comment>
<reference evidence="1 2" key="1">
    <citation type="submission" date="2019-09" db="EMBL/GenBank/DDBJ databases">
        <title>Genomic sequencing of 4 copper resistant soil isolates.</title>
        <authorList>
            <person name="Havryliuk O."/>
        </authorList>
    </citation>
    <scope>NUCLEOTIDE SEQUENCE [LARGE SCALE GENOMIC DNA]</scope>
    <source>
        <strain evidence="1 2">UKR4</strain>
    </source>
</reference>
<proteinExistence type="predicted"/>
<protein>
    <submittedName>
        <fullName evidence="1">Uncharacterized protein</fullName>
    </submittedName>
</protein>
<accession>A0A5M8FX22</accession>
<dbReference type="EMBL" id="VWXT01000028">
    <property type="protein sequence ID" value="KAA6188378.1"/>
    <property type="molecule type" value="Genomic_DNA"/>
</dbReference>
<gene>
    <name evidence="1" type="ORF">F3K53_02060</name>
</gene>
<organism evidence="1 2">
    <name type="scientific">Pseudomonas veronii</name>
    <dbReference type="NCBI Taxonomy" id="76761"/>
    <lineage>
        <taxon>Bacteria</taxon>
        <taxon>Pseudomonadati</taxon>
        <taxon>Pseudomonadota</taxon>
        <taxon>Gammaproteobacteria</taxon>
        <taxon>Pseudomonadales</taxon>
        <taxon>Pseudomonadaceae</taxon>
        <taxon>Pseudomonas</taxon>
    </lineage>
</organism>
<dbReference type="AlphaFoldDB" id="A0A5M8FX22"/>
<dbReference type="Proteomes" id="UP000323909">
    <property type="component" value="Unassembled WGS sequence"/>
</dbReference>
<dbReference type="RefSeq" id="WP_150055392.1">
    <property type="nucleotide sequence ID" value="NZ_VWXT01000028.1"/>
</dbReference>